<protein>
    <submittedName>
        <fullName evidence="1">Heparin lyase I family protein</fullName>
    </submittedName>
</protein>
<keyword evidence="2" id="KW-1185">Reference proteome</keyword>
<organism evidence="1 2">
    <name type="scientific">Natrinema soli</name>
    <dbReference type="NCBI Taxonomy" id="1930624"/>
    <lineage>
        <taxon>Archaea</taxon>
        <taxon>Methanobacteriati</taxon>
        <taxon>Methanobacteriota</taxon>
        <taxon>Stenosarchaea group</taxon>
        <taxon>Halobacteria</taxon>
        <taxon>Halobacteriales</taxon>
        <taxon>Natrialbaceae</taxon>
        <taxon>Natrinema</taxon>
    </lineage>
</organism>
<comment type="caution">
    <text evidence="1">The sequence shown here is derived from an EMBL/GenBank/DDBJ whole genome shotgun (WGS) entry which is preliminary data.</text>
</comment>
<dbReference type="PANTHER" id="PTHR40124:SF1">
    <property type="entry name" value="DISAGGREGATASE RELATED REPEAT PROTEIN"/>
    <property type="match status" value="1"/>
</dbReference>
<dbReference type="Pfam" id="PF14099">
    <property type="entry name" value="Polysacc_lyase"/>
    <property type="match status" value="1"/>
</dbReference>
<dbReference type="Proteomes" id="UP001596383">
    <property type="component" value="Unassembled WGS sequence"/>
</dbReference>
<name>A0ABD5SUX5_9EURY</name>
<dbReference type="RefSeq" id="WP_273739967.1">
    <property type="nucleotide sequence ID" value="NZ_JAQIVI010000318.1"/>
</dbReference>
<dbReference type="PANTHER" id="PTHR40124">
    <property type="match status" value="1"/>
</dbReference>
<reference evidence="1 2" key="1">
    <citation type="journal article" date="2019" name="Int. J. Syst. Evol. Microbiol.">
        <title>The Global Catalogue of Microorganisms (GCM) 10K type strain sequencing project: providing services to taxonomists for standard genome sequencing and annotation.</title>
        <authorList>
            <consortium name="The Broad Institute Genomics Platform"/>
            <consortium name="The Broad Institute Genome Sequencing Center for Infectious Disease"/>
            <person name="Wu L."/>
            <person name="Ma J."/>
        </authorList>
    </citation>
    <scope>NUCLEOTIDE SEQUENCE [LARGE SCALE GENOMIC DNA]</scope>
    <source>
        <strain evidence="1 2">LMG 29247</strain>
    </source>
</reference>
<dbReference type="EMBL" id="JBHSWV010000318">
    <property type="protein sequence ID" value="MFC6767036.1"/>
    <property type="molecule type" value="Genomic_DNA"/>
</dbReference>
<keyword evidence="1" id="KW-0456">Lyase</keyword>
<dbReference type="InterPro" id="IPR025975">
    <property type="entry name" value="Polysacc_lyase"/>
</dbReference>
<dbReference type="AlphaFoldDB" id="A0ABD5SUX5"/>
<dbReference type="GO" id="GO:0016829">
    <property type="term" value="F:lyase activity"/>
    <property type="evidence" value="ECO:0007669"/>
    <property type="project" value="UniProtKB-KW"/>
</dbReference>
<dbReference type="Gene3D" id="2.60.120.200">
    <property type="match status" value="1"/>
</dbReference>
<sequence length="414" mass="45207">MVTRRSLLKCLGGATAAGITAGGMAVISRNVGDGDIDASGETFESIEIDYGAYADPTEIYRVWTGYPSRFSFVDDETYTGETALRCTIPSAASDGSNAMFWFPDRGYEQPREVSQRSMIRLSDDWTMADGDICRFWSAGLNTEAGAHGSGGRGKPSGDDGWSTMLAVTDRGTDGDDLYNLGAYTYHMDQRGASGEFEVIDAPIPAGKWFRLETSVRMNTVSDGEAEPDGEARCWVNGDLVYERTDFRWTTTEAQAIEYAGPLVRYGGTETAPTDLAIYYDDHELRGADAANRSTRDRGPFVADPTTTDEYEGRITVVTDAETTYRLYIDGYVVHSRWSDVRGREASPNDAVEISLADNTRNGYVTVDADADPATADGYLFDGELVAVDADPELEELWLSGDRVDPAEFPSAPDE</sequence>
<proteinExistence type="predicted"/>
<accession>A0ABD5SUX5</accession>
<gene>
    <name evidence="1" type="ORF">ACFQE6_19250</name>
</gene>
<evidence type="ECO:0000313" key="1">
    <source>
        <dbReference type="EMBL" id="MFC6767036.1"/>
    </source>
</evidence>
<evidence type="ECO:0000313" key="2">
    <source>
        <dbReference type="Proteomes" id="UP001596383"/>
    </source>
</evidence>